<dbReference type="PANTHER" id="PTHR11934">
    <property type="entry name" value="RIBOSE-5-PHOSPHATE ISOMERASE"/>
    <property type="match status" value="1"/>
</dbReference>
<dbReference type="EMBL" id="JACHHD010000008">
    <property type="protein sequence ID" value="MBB5184919.1"/>
    <property type="molecule type" value="Genomic_DNA"/>
</dbReference>
<dbReference type="RefSeq" id="WP_183375324.1">
    <property type="nucleotide sequence ID" value="NZ_JACHHD010000008.1"/>
</dbReference>
<evidence type="ECO:0000313" key="4">
    <source>
        <dbReference type="EMBL" id="MBB5184919.1"/>
    </source>
</evidence>
<dbReference type="InterPro" id="IPR004788">
    <property type="entry name" value="Ribose5P_isomerase_type_A"/>
</dbReference>
<comment type="caution">
    <text evidence="4">The sequence shown here is derived from an EMBL/GenBank/DDBJ whole genome shotgun (WGS) entry which is preliminary data.</text>
</comment>
<evidence type="ECO:0000256" key="2">
    <source>
        <dbReference type="ARBA" id="ARBA00023235"/>
    </source>
</evidence>
<proteinExistence type="predicted"/>
<dbReference type="SUPFAM" id="SSF100950">
    <property type="entry name" value="NagB/RpiA/CoA transferase-like"/>
    <property type="match status" value="1"/>
</dbReference>
<dbReference type="AlphaFoldDB" id="A0A7W8D1A2"/>
<sequence length="165" mass="18650">MKVLPSWLVSSIDIAFDSCDEIDENFIALKSGGGIHTQEKIIGSMAKRYVLLVDLNKYQPRLTYQHPVVLEIIKSSYALVCSQLEKMGLSYHYRKAPNKDGLLLSDSGNILVDVKIETYQDPCSLYYSLKSIVGVIEVSLFVKEVTDIVYMDNGKIVHKTKEKQE</sequence>
<evidence type="ECO:0000256" key="3">
    <source>
        <dbReference type="ARBA" id="ARBA00029734"/>
    </source>
</evidence>
<protein>
    <recommendedName>
        <fullName evidence="1">ribose-5-phosphate isomerase</fullName>
        <ecNumber evidence="1">5.3.1.6</ecNumber>
    </recommendedName>
    <alternativeName>
        <fullName evidence="3">Phosphoriboisomerase</fullName>
    </alternativeName>
</protein>
<dbReference type="GO" id="GO:0004751">
    <property type="term" value="F:ribose-5-phosphate isomerase activity"/>
    <property type="evidence" value="ECO:0007669"/>
    <property type="project" value="UniProtKB-EC"/>
</dbReference>
<keyword evidence="2 4" id="KW-0413">Isomerase</keyword>
<dbReference type="Proteomes" id="UP000521313">
    <property type="component" value="Unassembled WGS sequence"/>
</dbReference>
<dbReference type="GO" id="GO:0005829">
    <property type="term" value="C:cytosol"/>
    <property type="evidence" value="ECO:0007669"/>
    <property type="project" value="TreeGrafter"/>
</dbReference>
<dbReference type="PANTHER" id="PTHR11934:SF0">
    <property type="entry name" value="RIBOSE-5-PHOSPHATE ISOMERASE"/>
    <property type="match status" value="1"/>
</dbReference>
<accession>A0A7W8D1A2</accession>
<dbReference type="SUPFAM" id="SSF75445">
    <property type="entry name" value="D-ribose-5-phosphate isomerase (RpiA), lid domain"/>
    <property type="match status" value="1"/>
</dbReference>
<organism evidence="4 5">
    <name type="scientific">Faecalicoccus acidiformans</name>
    <dbReference type="NCBI Taxonomy" id="915173"/>
    <lineage>
        <taxon>Bacteria</taxon>
        <taxon>Bacillati</taxon>
        <taxon>Bacillota</taxon>
        <taxon>Erysipelotrichia</taxon>
        <taxon>Erysipelotrichales</taxon>
        <taxon>Erysipelotrichaceae</taxon>
        <taxon>Faecalicoccus</taxon>
    </lineage>
</organism>
<reference evidence="4 5" key="1">
    <citation type="submission" date="2020-08" db="EMBL/GenBank/DDBJ databases">
        <title>Genomic Encyclopedia of Type Strains, Phase IV (KMG-IV): sequencing the most valuable type-strain genomes for metagenomic binning, comparative biology and taxonomic classification.</title>
        <authorList>
            <person name="Goeker M."/>
        </authorList>
    </citation>
    <scope>NUCLEOTIDE SEQUENCE [LARGE SCALE GENOMIC DNA]</scope>
    <source>
        <strain evidence="4 5">DSM 26963</strain>
    </source>
</reference>
<dbReference type="Gene3D" id="3.30.70.260">
    <property type="match status" value="1"/>
</dbReference>
<dbReference type="GO" id="GO:0006014">
    <property type="term" value="P:D-ribose metabolic process"/>
    <property type="evidence" value="ECO:0007669"/>
    <property type="project" value="TreeGrafter"/>
</dbReference>
<evidence type="ECO:0000313" key="5">
    <source>
        <dbReference type="Proteomes" id="UP000521313"/>
    </source>
</evidence>
<dbReference type="InterPro" id="IPR037171">
    <property type="entry name" value="NagB/RpiA_transferase-like"/>
</dbReference>
<gene>
    <name evidence="4" type="ORF">HNQ43_000966</name>
</gene>
<name>A0A7W8D1A2_9FIRM</name>
<dbReference type="EC" id="5.3.1.6" evidence="1"/>
<evidence type="ECO:0000256" key="1">
    <source>
        <dbReference type="ARBA" id="ARBA00011959"/>
    </source>
</evidence>
<dbReference type="Gene3D" id="3.40.50.1360">
    <property type="match status" value="1"/>
</dbReference>
<dbReference type="Pfam" id="PF06026">
    <property type="entry name" value="Rib_5-P_isom_A"/>
    <property type="match status" value="1"/>
</dbReference>
<dbReference type="GO" id="GO:0009052">
    <property type="term" value="P:pentose-phosphate shunt, non-oxidative branch"/>
    <property type="evidence" value="ECO:0007669"/>
    <property type="project" value="InterPro"/>
</dbReference>